<organism evidence="2">
    <name type="scientific">marine metagenome</name>
    <dbReference type="NCBI Taxonomy" id="408172"/>
    <lineage>
        <taxon>unclassified sequences</taxon>
        <taxon>metagenomes</taxon>
        <taxon>ecological metagenomes</taxon>
    </lineage>
</organism>
<protein>
    <recommendedName>
        <fullName evidence="3">Acyltransferase 3 domain-containing protein</fullName>
    </recommendedName>
</protein>
<reference evidence="2" key="1">
    <citation type="submission" date="2018-05" db="EMBL/GenBank/DDBJ databases">
        <authorList>
            <person name="Lanie J.A."/>
            <person name="Ng W.-L."/>
            <person name="Kazmierczak K.M."/>
            <person name="Andrzejewski T.M."/>
            <person name="Davidsen T.M."/>
            <person name="Wayne K.J."/>
            <person name="Tettelin H."/>
            <person name="Glass J.I."/>
            <person name="Rusch D."/>
            <person name="Podicherti R."/>
            <person name="Tsui H.-C.T."/>
            <person name="Winkler M.E."/>
        </authorList>
    </citation>
    <scope>NUCLEOTIDE SEQUENCE</scope>
</reference>
<evidence type="ECO:0000313" key="2">
    <source>
        <dbReference type="EMBL" id="SVA84838.1"/>
    </source>
</evidence>
<gene>
    <name evidence="2" type="ORF">METZ01_LOCUS137692</name>
</gene>
<sequence length="36" mass="4314">MIENNAKRRYDVDWLRVLALGLLIIYHISVVFQPWA</sequence>
<keyword evidence="1" id="KW-0472">Membrane</keyword>
<feature type="transmembrane region" description="Helical" evidence="1">
    <location>
        <begin position="12"/>
        <end position="32"/>
    </location>
</feature>
<keyword evidence="1" id="KW-0812">Transmembrane</keyword>
<accession>A0A381Z6G0</accession>
<dbReference type="EMBL" id="UINC01020135">
    <property type="protein sequence ID" value="SVA84838.1"/>
    <property type="molecule type" value="Genomic_DNA"/>
</dbReference>
<feature type="non-terminal residue" evidence="2">
    <location>
        <position position="36"/>
    </location>
</feature>
<proteinExistence type="predicted"/>
<evidence type="ECO:0008006" key="3">
    <source>
        <dbReference type="Google" id="ProtNLM"/>
    </source>
</evidence>
<evidence type="ECO:0000256" key="1">
    <source>
        <dbReference type="SAM" id="Phobius"/>
    </source>
</evidence>
<keyword evidence="1" id="KW-1133">Transmembrane helix</keyword>
<name>A0A381Z6G0_9ZZZZ</name>
<dbReference type="AlphaFoldDB" id="A0A381Z6G0"/>